<evidence type="ECO:0000256" key="3">
    <source>
        <dbReference type="PROSITE-ProRule" id="PRU00192"/>
    </source>
</evidence>
<feature type="compositionally biased region" description="Low complexity" evidence="4">
    <location>
        <begin position="444"/>
        <end position="463"/>
    </location>
</feature>
<dbReference type="GO" id="GO:0030160">
    <property type="term" value="F:synaptic receptor adaptor activity"/>
    <property type="evidence" value="ECO:0007669"/>
    <property type="project" value="TreeGrafter"/>
</dbReference>
<evidence type="ECO:0000256" key="1">
    <source>
        <dbReference type="ARBA" id="ARBA00022443"/>
    </source>
</evidence>
<dbReference type="PROSITE" id="PS50297">
    <property type="entry name" value="ANK_REP_REGION"/>
    <property type="match status" value="2"/>
</dbReference>
<dbReference type="PROSITE" id="PS50106">
    <property type="entry name" value="PDZ"/>
    <property type="match status" value="1"/>
</dbReference>
<dbReference type="InterPro" id="IPR036028">
    <property type="entry name" value="SH3-like_dom_sf"/>
</dbReference>
<dbReference type="Pfam" id="PF12796">
    <property type="entry name" value="Ank_2"/>
    <property type="match status" value="2"/>
</dbReference>
<dbReference type="Gene3D" id="3.10.20.90">
    <property type="entry name" value="Phosphatidylinositol 3-kinase Catalytic Subunit, Chain A, domain 1"/>
    <property type="match status" value="1"/>
</dbReference>
<dbReference type="EMBL" id="JADBJN010000003">
    <property type="protein sequence ID" value="KAG5673695.1"/>
    <property type="molecule type" value="Genomic_DNA"/>
</dbReference>
<dbReference type="InterPro" id="IPR051569">
    <property type="entry name" value="SHANK"/>
</dbReference>
<feature type="domain" description="SH3" evidence="5">
    <location>
        <begin position="472"/>
        <end position="533"/>
    </location>
</feature>
<comment type="caution">
    <text evidence="7">The sequence shown here is derived from an EMBL/GenBank/DDBJ whole genome shotgun (WGS) entry which is preliminary data.</text>
</comment>
<evidence type="ECO:0000256" key="4">
    <source>
        <dbReference type="SAM" id="MobiDB-lite"/>
    </source>
</evidence>
<feature type="compositionally biased region" description="Low complexity" evidence="4">
    <location>
        <begin position="421"/>
        <end position="433"/>
    </location>
</feature>
<keyword evidence="1 3" id="KW-0728">SH3 domain</keyword>
<dbReference type="OrthoDB" id="445896at2759"/>
<dbReference type="InterPro" id="IPR002110">
    <property type="entry name" value="Ankyrin_rpt"/>
</dbReference>
<evidence type="ECO:0000259" key="5">
    <source>
        <dbReference type="PROSITE" id="PS50002"/>
    </source>
</evidence>
<accession>A0A9J6BUX1</accession>
<dbReference type="PANTHER" id="PTHR24135">
    <property type="entry name" value="SH3 AND MULTIPLE ANKYRIN REPEAT DOMAINS PROTEIN"/>
    <property type="match status" value="1"/>
</dbReference>
<feature type="compositionally biased region" description="Acidic residues" evidence="4">
    <location>
        <begin position="1060"/>
        <end position="1071"/>
    </location>
</feature>
<feature type="compositionally biased region" description="Pro residues" evidence="4">
    <location>
        <begin position="1046"/>
        <end position="1055"/>
    </location>
</feature>
<evidence type="ECO:0000256" key="2">
    <source>
        <dbReference type="PROSITE-ProRule" id="PRU00023"/>
    </source>
</evidence>
<dbReference type="Gene3D" id="1.25.40.20">
    <property type="entry name" value="Ankyrin repeat-containing domain"/>
    <property type="match status" value="2"/>
</dbReference>
<name>A0A9J6BUX1_POLVA</name>
<dbReference type="Pfam" id="PF16511">
    <property type="entry name" value="FERM_f0"/>
    <property type="match status" value="1"/>
</dbReference>
<feature type="domain" description="PDZ" evidence="6">
    <location>
        <begin position="582"/>
        <end position="675"/>
    </location>
</feature>
<proteinExistence type="predicted"/>
<dbReference type="CDD" id="cd06746">
    <property type="entry name" value="PDZ_SHANK1_3-like"/>
    <property type="match status" value="1"/>
</dbReference>
<dbReference type="Gene3D" id="2.30.30.40">
    <property type="entry name" value="SH3 Domains"/>
    <property type="match status" value="1"/>
</dbReference>
<dbReference type="CDD" id="cd17091">
    <property type="entry name" value="FERM_F0_SHANK"/>
    <property type="match status" value="1"/>
</dbReference>
<gene>
    <name evidence="7" type="ORF">PVAND_003718</name>
</gene>
<feature type="repeat" description="ANK" evidence="2">
    <location>
        <begin position="191"/>
        <end position="223"/>
    </location>
</feature>
<dbReference type="SUPFAM" id="SSF50156">
    <property type="entry name" value="PDZ domain-like"/>
    <property type="match status" value="1"/>
</dbReference>
<dbReference type="Pfam" id="PF00595">
    <property type="entry name" value="PDZ"/>
    <property type="match status" value="1"/>
</dbReference>
<feature type="repeat" description="ANK" evidence="2">
    <location>
        <begin position="258"/>
        <end position="290"/>
    </location>
</feature>
<dbReference type="InterPro" id="IPR032425">
    <property type="entry name" value="FERM_f0"/>
</dbReference>
<evidence type="ECO:0000313" key="7">
    <source>
        <dbReference type="EMBL" id="KAG5673695.1"/>
    </source>
</evidence>
<dbReference type="SMART" id="SM00248">
    <property type="entry name" value="ANK"/>
    <property type="match status" value="4"/>
</dbReference>
<dbReference type="GO" id="GO:0035255">
    <property type="term" value="F:ionotropic glutamate receptor binding"/>
    <property type="evidence" value="ECO:0007669"/>
    <property type="project" value="TreeGrafter"/>
</dbReference>
<dbReference type="GO" id="GO:0014069">
    <property type="term" value="C:postsynaptic density"/>
    <property type="evidence" value="ECO:0007669"/>
    <property type="project" value="TreeGrafter"/>
</dbReference>
<feature type="repeat" description="ANK" evidence="2">
    <location>
        <begin position="291"/>
        <end position="323"/>
    </location>
</feature>
<dbReference type="GO" id="GO:0043197">
    <property type="term" value="C:dendritic spine"/>
    <property type="evidence" value="ECO:0007669"/>
    <property type="project" value="TreeGrafter"/>
</dbReference>
<feature type="region of interest" description="Disordered" evidence="4">
    <location>
        <begin position="1151"/>
        <end position="1175"/>
    </location>
</feature>
<dbReference type="Proteomes" id="UP001107558">
    <property type="component" value="Chromosome 3"/>
</dbReference>
<dbReference type="FunFam" id="2.30.42.10:FF:000018">
    <property type="entry name" value="SH3 and multiple ankyrin repeat domains protein 2"/>
    <property type="match status" value="1"/>
</dbReference>
<dbReference type="PROSITE" id="PS50002">
    <property type="entry name" value="SH3"/>
    <property type="match status" value="1"/>
</dbReference>
<dbReference type="FunFam" id="2.30.30.40:FF:000178">
    <property type="entry name" value="SH3 and multiple ankyrin repeat domains protein"/>
    <property type="match status" value="1"/>
</dbReference>
<dbReference type="InterPro" id="IPR036034">
    <property type="entry name" value="PDZ_sf"/>
</dbReference>
<feature type="region of interest" description="Disordered" evidence="4">
    <location>
        <begin position="407"/>
        <end position="467"/>
    </location>
</feature>
<dbReference type="GO" id="GO:0045211">
    <property type="term" value="C:postsynaptic membrane"/>
    <property type="evidence" value="ECO:0007669"/>
    <property type="project" value="TreeGrafter"/>
</dbReference>
<organism evidence="7 8">
    <name type="scientific">Polypedilum vanderplanki</name>
    <name type="common">Sleeping chironomid midge</name>
    <dbReference type="NCBI Taxonomy" id="319348"/>
    <lineage>
        <taxon>Eukaryota</taxon>
        <taxon>Metazoa</taxon>
        <taxon>Ecdysozoa</taxon>
        <taxon>Arthropoda</taxon>
        <taxon>Hexapoda</taxon>
        <taxon>Insecta</taxon>
        <taxon>Pterygota</taxon>
        <taxon>Neoptera</taxon>
        <taxon>Endopterygota</taxon>
        <taxon>Diptera</taxon>
        <taxon>Nematocera</taxon>
        <taxon>Chironomoidea</taxon>
        <taxon>Chironomidae</taxon>
        <taxon>Chironominae</taxon>
        <taxon>Polypedilum</taxon>
        <taxon>Polypedilum</taxon>
    </lineage>
</organism>
<reference evidence="7" key="1">
    <citation type="submission" date="2021-03" db="EMBL/GenBank/DDBJ databases">
        <title>Chromosome level genome of the anhydrobiotic midge Polypedilum vanderplanki.</title>
        <authorList>
            <person name="Yoshida Y."/>
            <person name="Kikawada T."/>
            <person name="Gusev O."/>
        </authorList>
    </citation>
    <scope>NUCLEOTIDE SEQUENCE</scope>
    <source>
        <strain evidence="7">NIAS01</strain>
        <tissue evidence="7">Whole body or cell culture</tissue>
    </source>
</reference>
<feature type="compositionally biased region" description="Basic residues" evidence="4">
    <location>
        <begin position="1319"/>
        <end position="1338"/>
    </location>
</feature>
<dbReference type="Gene3D" id="2.30.42.10">
    <property type="match status" value="1"/>
</dbReference>
<dbReference type="SUPFAM" id="SSF50044">
    <property type="entry name" value="SH3-domain"/>
    <property type="match status" value="1"/>
</dbReference>
<dbReference type="InterPro" id="IPR001452">
    <property type="entry name" value="SH3_domain"/>
</dbReference>
<dbReference type="FunFam" id="3.10.20.90:FF:000029">
    <property type="entry name" value="SH3 and multiple ankyrin repeat domains protein 1"/>
    <property type="match status" value="1"/>
</dbReference>
<keyword evidence="2" id="KW-0040">ANK repeat</keyword>
<evidence type="ECO:0000313" key="8">
    <source>
        <dbReference type="Proteomes" id="UP001107558"/>
    </source>
</evidence>
<dbReference type="SMART" id="SM00228">
    <property type="entry name" value="PDZ"/>
    <property type="match status" value="1"/>
</dbReference>
<dbReference type="SUPFAM" id="SSF48403">
    <property type="entry name" value="Ankyrin repeat"/>
    <property type="match status" value="1"/>
</dbReference>
<feature type="compositionally biased region" description="Low complexity" evidence="4">
    <location>
        <begin position="1154"/>
        <end position="1166"/>
    </location>
</feature>
<dbReference type="PROSITE" id="PS50088">
    <property type="entry name" value="ANK_REPEAT"/>
    <property type="match status" value="3"/>
</dbReference>
<feature type="region of interest" description="Disordered" evidence="4">
    <location>
        <begin position="764"/>
        <end position="783"/>
    </location>
</feature>
<feature type="region of interest" description="Disordered" evidence="4">
    <location>
        <begin position="701"/>
        <end position="723"/>
    </location>
</feature>
<evidence type="ECO:0000259" key="6">
    <source>
        <dbReference type="PROSITE" id="PS50106"/>
    </source>
</evidence>
<feature type="region of interest" description="Disordered" evidence="4">
    <location>
        <begin position="1043"/>
        <end position="1071"/>
    </location>
</feature>
<dbReference type="SMART" id="SM00326">
    <property type="entry name" value="SH3"/>
    <property type="match status" value="1"/>
</dbReference>
<dbReference type="InterPro" id="IPR001478">
    <property type="entry name" value="PDZ"/>
</dbReference>
<sequence>MDTPYNDDESSTEIAREGWILLRIHVPEFDTYKCLQFPIEQLVWDIKNQVIASLPKELKEAFNYGLFSPPSNGKAGKFLDEERRLGDYPFSGPVGFLELKYKRRVYKMLNLDERQLRALHSRSNLRRFLECIHGGHVDKVSKMCAKGLDPNFHCNETGETPLTIAACAKKPQKLLIALVNGGALLDYRTKDGSTALHRAVEKDSLEAVTTLLELGASPNYKDMKMLTPVYISVAKKIDPKITEVLLHDHATLGTKDSQGWNEVHQACRNNLVQHLEHLLAYGADMDSKNSTGNTPLHVCAVNNQETCARILLFRGANREALNYANQTPYQVAVIASNFELADMIQNFRNEHVVPIRESPRYNPRRRSGIQFLHTESTLTSSMSMYNTSNITWNNQTYHAFARNFSHQPPPSPCLSDQPFNSTSSSLSESSSSHRSQEDDISFVTDKSLGDTSDTSSSGVGTNSESAMCSIGHPNTTVVCIEKYEAKTFGHLSIQPGDVIEVVGSTDCGLLEGFVRGTSNTGLFPSQYIQEVQFRHKNGNGNITTTLDRQNNNHTKTIDTNNFVDSQHDEILKKPMSVTEPRTVILQRSKRGFGFVLRGAKAASPLMQLKPSSRCPALQYLDDVDPGGVADLAGLRKGDFLLSINGEDVSCASHEYVVELIRNSSEVVTLTVVTVLDRNNDVMNHSNSNIRQFSTLPRRLSTGANAKAPAPPRRDPKTTLSVGRARARSMVAGLEGNGNDDDIHENISLKASSIESINKQNQSVMSTPVQTYDSSTMRTASIKSRPTSIGRITAAELEDLFQRQQGAGDNKFLSMMSSSRFQSSYEKTTPQASPSKGPLVYASIAEMKRKNKKNGTYARPVAIPTVTSDLKRSFHSSPDLPNALNGSSTWTSGMLVKKGHLSQEDVQNIHMSIQRLNLPPPDCAPPAPPINNNATINPIGDIVKVDVCRKSEYDSTVAIQKKIQQQKTNQEIYVSSFKPTINAKMYASPQDLKINVNPATAPSILPSYNEQNITKINLTGTQGNLNPYAQPGKIGVEPTIVIDQNMPAPPAPPIPEPDYSSSEEDEKEMELDDSSVNAIANIPYDDECTNTIRKNVQRPKEEQQQHQLMVAETSGSSVSSNNSNAVQHSFTVDEIKKIRTNLKSSSKSIAATSLEGDNNSSSGVSSDQEVKNSTPVIVPKEIEPKKVIISTEDAPSDEDSPPLAEFQRNNSLTRKQASIIAANRAKAISNRQMAHGIVSLTQLPPPIEAYSDDEDENDKEIFAPPPPEFSDIVSNTRSLHINSHDYHQPNHHHVQQKSVRIVGALPKQVNYVPSTEKVRSGSHQHHHIHHFHHGHHQHH</sequence>
<feature type="region of interest" description="Disordered" evidence="4">
    <location>
        <begin position="1315"/>
        <end position="1338"/>
    </location>
</feature>
<dbReference type="InterPro" id="IPR036770">
    <property type="entry name" value="Ankyrin_rpt-contain_sf"/>
</dbReference>
<keyword evidence="8" id="KW-1185">Reference proteome</keyword>
<dbReference type="PANTHER" id="PTHR24135:SF28">
    <property type="entry name" value="LD13733P"/>
    <property type="match status" value="1"/>
</dbReference>
<protein>
    <submittedName>
        <fullName evidence="7">Uncharacterized protein</fullName>
    </submittedName>
</protein>